<accession>A0A2I5HPZ0</accession>
<name>A0A2I5HPZ0_SALDZ</name>
<dbReference type="Proteomes" id="UP000230639">
    <property type="component" value="Chromosome"/>
</dbReference>
<gene>
    <name evidence="1" type="ORF">CNQ75_17575</name>
</gene>
<protein>
    <submittedName>
        <fullName evidence="1">Uncharacterized protein</fullName>
    </submittedName>
</protein>
<dbReference type="AlphaFoldDB" id="A0A2I5HPZ0"/>
<dbReference type="EMBL" id="CP023345">
    <property type="protein sequence ID" value="ATW57637.1"/>
    <property type="molecule type" value="Genomic_DNA"/>
</dbReference>
<sequence>MVFIARAAAPIFSALAGATRTIVTRILLLFLTNLQEISWYLSAYYASRIYKILTNVTEKVFLIQ</sequence>
<evidence type="ECO:0000313" key="1">
    <source>
        <dbReference type="EMBL" id="ATW57637.1"/>
    </source>
</evidence>
<evidence type="ECO:0000313" key="2">
    <source>
        <dbReference type="Proteomes" id="UP000230639"/>
    </source>
</evidence>
<proteinExistence type="predicted"/>
<organism evidence="1 2">
    <name type="scientific">Salmonella diarizonae</name>
    <dbReference type="NCBI Taxonomy" id="59204"/>
    <lineage>
        <taxon>Bacteria</taxon>
        <taxon>Pseudomonadati</taxon>
        <taxon>Pseudomonadota</taxon>
        <taxon>Gammaproteobacteria</taxon>
        <taxon>Enterobacterales</taxon>
        <taxon>Enterobacteriaceae</taxon>
        <taxon>Salmonella</taxon>
    </lineage>
</organism>
<reference evidence="1 2" key="1">
    <citation type="submission" date="2017-09" db="EMBL/GenBank/DDBJ databases">
        <title>Complete genome of Salmonella enterica subsp. diarizonae isolated from stool of a patient with bacterial enteropathy.</title>
        <authorList>
            <person name="Zhou J."/>
            <person name="Chen Q."/>
            <person name="Guo L."/>
            <person name="Fan J."/>
        </authorList>
    </citation>
    <scope>NUCLEOTIDE SEQUENCE [LARGE SCALE GENOMIC DNA]</scope>
    <source>
        <strain evidence="1 2">HZS154</strain>
    </source>
</reference>